<dbReference type="Proteomes" id="UP000245783">
    <property type="component" value="Unassembled WGS sequence"/>
</dbReference>
<gene>
    <name evidence="3" type="ORF">IE81DRAFT_315746</name>
</gene>
<dbReference type="AlphaFoldDB" id="A0A316VXN3"/>
<dbReference type="STRING" id="1522189.A0A316VXN3"/>
<sequence length="430" mass="46115">MKLQSVSKSLLLLPFLAACLASSSASAPETKRAHTSLNLRSLAALPVPFVARNGSQPWSGVTNSISSMDAEPQFQTYSSAGDKLLGRDPEALILVHRPGYAFAHEAPVWFADTQDVWFASNAGGKNGKSNLTTNNANFRINLPHALTLAKNGTATFENSVETIYSPLVEGKAQFEDIQMTNGATSYGDAVLLCNTGRGNLPGSLVLVNRSDVQQKPKVLLNNAYGRDFVSPNDVVVHPKGAIFFTDADYGVLQNFKPPVAQAKATWRFVPTTGELRMIDATITTPNGIALSPDARTLYVTETGLAQTGAGTDDYSIPAVIYAFDLDTTGSIVSNKRTFTNVPTGIADGIKTDSKGNVYTCTGGGLEVYAPRTGQPLYRFSLPTGCTQVVMVQDGRLLLLAEETIWYLRVASHVQPAPIASYPRSGRLQGY</sequence>
<evidence type="ECO:0000313" key="4">
    <source>
        <dbReference type="Proteomes" id="UP000245783"/>
    </source>
</evidence>
<dbReference type="InterPro" id="IPR011042">
    <property type="entry name" value="6-blade_b-propeller_TolB-like"/>
</dbReference>
<feature type="signal peptide" evidence="1">
    <location>
        <begin position="1"/>
        <end position="25"/>
    </location>
</feature>
<dbReference type="Pfam" id="PF08450">
    <property type="entry name" value="SGL"/>
    <property type="match status" value="1"/>
</dbReference>
<evidence type="ECO:0000313" key="3">
    <source>
        <dbReference type="EMBL" id="PWN41051.1"/>
    </source>
</evidence>
<dbReference type="InterPro" id="IPR013658">
    <property type="entry name" value="SGL"/>
</dbReference>
<accession>A0A316VXN3</accession>
<name>A0A316VXN3_9BASI</name>
<dbReference type="InParanoid" id="A0A316VXN3"/>
<dbReference type="Gene3D" id="2.120.10.30">
    <property type="entry name" value="TolB, C-terminal domain"/>
    <property type="match status" value="1"/>
</dbReference>
<dbReference type="PANTHER" id="PTHR47064:SF2">
    <property type="entry name" value="SMP-30_GLUCONOLACTONASE_LRE-LIKE REGION DOMAIN-CONTAINING PROTEIN-RELATED"/>
    <property type="match status" value="1"/>
</dbReference>
<evidence type="ECO:0000256" key="1">
    <source>
        <dbReference type="SAM" id="SignalP"/>
    </source>
</evidence>
<dbReference type="SUPFAM" id="SSF63829">
    <property type="entry name" value="Calcium-dependent phosphotriesterase"/>
    <property type="match status" value="1"/>
</dbReference>
<protein>
    <submittedName>
        <fullName evidence="3">Calcium-dependent phosphotriesterase</fullName>
    </submittedName>
</protein>
<keyword evidence="1" id="KW-0732">Signal</keyword>
<feature type="domain" description="SMP-30/Gluconolactonase/LRE-like region" evidence="2">
    <location>
        <begin position="106"/>
        <end position="390"/>
    </location>
</feature>
<dbReference type="PANTHER" id="PTHR47064">
    <property type="entry name" value="PUTATIVE (AFU_ORTHOLOGUE AFUA_1G08990)-RELATED"/>
    <property type="match status" value="1"/>
</dbReference>
<proteinExistence type="predicted"/>
<dbReference type="InterPro" id="IPR052988">
    <property type="entry name" value="Oryzine_lactonohydrolase"/>
</dbReference>
<feature type="chain" id="PRO_5016290132" evidence="1">
    <location>
        <begin position="26"/>
        <end position="430"/>
    </location>
</feature>
<dbReference type="PROSITE" id="PS51257">
    <property type="entry name" value="PROKAR_LIPOPROTEIN"/>
    <property type="match status" value="1"/>
</dbReference>
<organism evidence="3 4">
    <name type="scientific">Ceraceosorus guamensis</name>
    <dbReference type="NCBI Taxonomy" id="1522189"/>
    <lineage>
        <taxon>Eukaryota</taxon>
        <taxon>Fungi</taxon>
        <taxon>Dikarya</taxon>
        <taxon>Basidiomycota</taxon>
        <taxon>Ustilaginomycotina</taxon>
        <taxon>Exobasidiomycetes</taxon>
        <taxon>Ceraceosorales</taxon>
        <taxon>Ceraceosoraceae</taxon>
        <taxon>Ceraceosorus</taxon>
    </lineage>
</organism>
<dbReference type="EMBL" id="KZ819400">
    <property type="protein sequence ID" value="PWN41051.1"/>
    <property type="molecule type" value="Genomic_DNA"/>
</dbReference>
<evidence type="ECO:0000259" key="2">
    <source>
        <dbReference type="Pfam" id="PF08450"/>
    </source>
</evidence>
<dbReference type="OrthoDB" id="423498at2759"/>
<dbReference type="RefSeq" id="XP_025368211.1">
    <property type="nucleotide sequence ID" value="XM_025512538.1"/>
</dbReference>
<dbReference type="GeneID" id="37034408"/>
<reference evidence="3 4" key="1">
    <citation type="journal article" date="2018" name="Mol. Biol. Evol.">
        <title>Broad Genomic Sampling Reveals a Smut Pathogenic Ancestry of the Fungal Clade Ustilaginomycotina.</title>
        <authorList>
            <person name="Kijpornyongpan T."/>
            <person name="Mondo S.J."/>
            <person name="Barry K."/>
            <person name="Sandor L."/>
            <person name="Lee J."/>
            <person name="Lipzen A."/>
            <person name="Pangilinan J."/>
            <person name="LaButti K."/>
            <person name="Hainaut M."/>
            <person name="Henrissat B."/>
            <person name="Grigoriev I.V."/>
            <person name="Spatafora J.W."/>
            <person name="Aime M.C."/>
        </authorList>
    </citation>
    <scope>NUCLEOTIDE SEQUENCE [LARGE SCALE GENOMIC DNA]</scope>
    <source>
        <strain evidence="3 4">MCA 4658</strain>
    </source>
</reference>
<keyword evidence="4" id="KW-1185">Reference proteome</keyword>